<dbReference type="Proteomes" id="UP000218887">
    <property type="component" value="Unassembled WGS sequence"/>
</dbReference>
<accession>A0A2A2IIM3</accession>
<dbReference type="AlphaFoldDB" id="A0A2A2IIM3"/>
<dbReference type="OrthoDB" id="2706433at2"/>
<name>A0A2A2IIM3_9BACI</name>
<organism evidence="2 3">
    <name type="scientific">Virgibacillus profundi</name>
    <dbReference type="NCBI Taxonomy" id="2024555"/>
    <lineage>
        <taxon>Bacteria</taxon>
        <taxon>Bacillati</taxon>
        <taxon>Bacillota</taxon>
        <taxon>Bacilli</taxon>
        <taxon>Bacillales</taxon>
        <taxon>Bacillaceae</taxon>
        <taxon>Virgibacillus</taxon>
    </lineage>
</organism>
<comment type="caution">
    <text evidence="2">The sequence shown here is derived from an EMBL/GenBank/DDBJ whole genome shotgun (WGS) entry which is preliminary data.</text>
</comment>
<feature type="transmembrane region" description="Helical" evidence="1">
    <location>
        <begin position="6"/>
        <end position="23"/>
    </location>
</feature>
<evidence type="ECO:0000313" key="3">
    <source>
        <dbReference type="Proteomes" id="UP000218887"/>
    </source>
</evidence>
<keyword evidence="3" id="KW-1185">Reference proteome</keyword>
<dbReference type="EMBL" id="NPOA01000002">
    <property type="protein sequence ID" value="PAV30945.1"/>
    <property type="molecule type" value="Genomic_DNA"/>
</dbReference>
<keyword evidence="1" id="KW-0472">Membrane</keyword>
<evidence type="ECO:0000313" key="2">
    <source>
        <dbReference type="EMBL" id="PAV30945.1"/>
    </source>
</evidence>
<protein>
    <submittedName>
        <fullName evidence="2">Uncharacterized protein</fullName>
    </submittedName>
</protein>
<evidence type="ECO:0000256" key="1">
    <source>
        <dbReference type="SAM" id="Phobius"/>
    </source>
</evidence>
<gene>
    <name evidence="2" type="ORF">CIL05_04315</name>
</gene>
<dbReference type="RefSeq" id="WP_095654276.1">
    <property type="nucleotide sequence ID" value="NZ_NPOA01000002.1"/>
</dbReference>
<reference evidence="2 3" key="1">
    <citation type="submission" date="2017-08" db="EMBL/GenBank/DDBJ databases">
        <title>Virgibacillus indicus sp. nov. and Virgibacillus profoundi sp. nov, two moderately halophilic bacteria isolated from marine sediment by using the Microfluidic Streak Plate.</title>
        <authorList>
            <person name="Xu B."/>
            <person name="Hu B."/>
            <person name="Wang J."/>
            <person name="Zhu Y."/>
            <person name="Huang L."/>
            <person name="Du W."/>
            <person name="Huang Y."/>
        </authorList>
    </citation>
    <scope>NUCLEOTIDE SEQUENCE [LARGE SCALE GENOMIC DNA]</scope>
    <source>
        <strain evidence="2 3">IO3-P3-H5</strain>
    </source>
</reference>
<sequence length="95" mass="9892">MIQSVFLIGAILTVAIVVINIVLLKASPKEKYTCYYPSFVFIIAGLLFLGLASLMDKVEVMGAGLGGWGIASLFAAAIGLIVTSILDSNANNANA</sequence>
<feature type="transmembrane region" description="Helical" evidence="1">
    <location>
        <begin position="35"/>
        <end position="55"/>
    </location>
</feature>
<keyword evidence="1" id="KW-1133">Transmembrane helix</keyword>
<proteinExistence type="predicted"/>
<feature type="transmembrane region" description="Helical" evidence="1">
    <location>
        <begin position="67"/>
        <end position="86"/>
    </location>
</feature>
<keyword evidence="1" id="KW-0812">Transmembrane</keyword>